<feature type="compositionally biased region" description="Acidic residues" evidence="1">
    <location>
        <begin position="409"/>
        <end position="419"/>
    </location>
</feature>
<evidence type="ECO:0000313" key="3">
    <source>
        <dbReference type="Proteomes" id="UP001431209"/>
    </source>
</evidence>
<keyword evidence="3" id="KW-1185">Reference proteome</keyword>
<name>A0AAW2Z5R7_9EUKA</name>
<dbReference type="SUPFAM" id="SSF55073">
    <property type="entry name" value="Nucleotide cyclase"/>
    <property type="match status" value="1"/>
</dbReference>
<comment type="caution">
    <text evidence="2">The sequence shown here is derived from an EMBL/GenBank/DDBJ whole genome shotgun (WGS) entry which is preliminary data.</text>
</comment>
<dbReference type="AlphaFoldDB" id="A0AAW2Z5R7"/>
<sequence>MLNLSVLLLAISISFSIYIYYECIRSAVYRINREYQVAVRMATSLPEPILQSTKVQHFVDDRLLDELVELGPSVIGNKDNWLAQEAIDLLSLDPTIVFERRGGQFVVVLANRLATSKCSHGGTLVDFKLHDILPEIHSIEIAIDKNDSSYWFTTSLICLHSEVIVNACVKMIGENRFVIYARQINKNDEQLADDLAKQIDVHQLATVVVIRLLDFDSNIKYSQQTTDTDSMIKSLDFLWLSLGQLCSQYRLQKLFTKSFDFCCFTDDLVPHRALEFAVTARQHLYQIARTLGRRKIDCRVGIHSAGLAKRSDGAVWGDAVSGAELLADKCEVEGGIHVSMSVYYKVYKNFLMEHATQKMNVINKDGKIKWSQDGTDGMVEYSYLLSDETTNVVSDVDYFKRQGTSTDSDSGDAESDVEESQTVRTKSL</sequence>
<dbReference type="EMBL" id="JAOPGA020001109">
    <property type="protein sequence ID" value="KAL0485147.1"/>
    <property type="molecule type" value="Genomic_DNA"/>
</dbReference>
<evidence type="ECO:0000256" key="1">
    <source>
        <dbReference type="SAM" id="MobiDB-lite"/>
    </source>
</evidence>
<evidence type="ECO:0008006" key="4">
    <source>
        <dbReference type="Google" id="ProtNLM"/>
    </source>
</evidence>
<proteinExistence type="predicted"/>
<protein>
    <recommendedName>
        <fullName evidence="4">Guanylate cyclase domain-containing protein</fullName>
    </recommendedName>
</protein>
<accession>A0AAW2Z5R7</accession>
<dbReference type="InterPro" id="IPR029787">
    <property type="entry name" value="Nucleotide_cyclase"/>
</dbReference>
<organism evidence="2 3">
    <name type="scientific">Acrasis kona</name>
    <dbReference type="NCBI Taxonomy" id="1008807"/>
    <lineage>
        <taxon>Eukaryota</taxon>
        <taxon>Discoba</taxon>
        <taxon>Heterolobosea</taxon>
        <taxon>Tetramitia</taxon>
        <taxon>Eutetramitia</taxon>
        <taxon>Acrasidae</taxon>
        <taxon>Acrasis</taxon>
    </lineage>
</organism>
<evidence type="ECO:0000313" key="2">
    <source>
        <dbReference type="EMBL" id="KAL0485147.1"/>
    </source>
</evidence>
<feature type="region of interest" description="Disordered" evidence="1">
    <location>
        <begin position="402"/>
        <end position="428"/>
    </location>
</feature>
<gene>
    <name evidence="2" type="ORF">AKO1_004331</name>
</gene>
<dbReference type="Proteomes" id="UP001431209">
    <property type="component" value="Unassembled WGS sequence"/>
</dbReference>
<dbReference type="Gene3D" id="3.30.70.1230">
    <property type="entry name" value="Nucleotide cyclase"/>
    <property type="match status" value="1"/>
</dbReference>
<reference evidence="2 3" key="1">
    <citation type="submission" date="2024-03" db="EMBL/GenBank/DDBJ databases">
        <title>The Acrasis kona genome and developmental transcriptomes reveal deep origins of eukaryotic multicellular pathways.</title>
        <authorList>
            <person name="Sheikh S."/>
            <person name="Fu C.-J."/>
            <person name="Brown M.W."/>
            <person name="Baldauf S.L."/>
        </authorList>
    </citation>
    <scope>NUCLEOTIDE SEQUENCE [LARGE SCALE GENOMIC DNA]</scope>
    <source>
        <strain evidence="2 3">ATCC MYA-3509</strain>
    </source>
</reference>